<name>A0A8J2E418_COTCN</name>
<dbReference type="EMBL" id="CAJNRD030001117">
    <property type="protein sequence ID" value="CAG5076859.1"/>
    <property type="molecule type" value="Genomic_DNA"/>
</dbReference>
<sequence length="93" mass="10319">MTCGNSFKNPEEISPVLCMSSQKIISTRELEKISGKVCSTAETILHNCTSHLYPASDKIYTVTVVLYFCREVISAALKLGYFFYADADIVSLI</sequence>
<gene>
    <name evidence="1" type="ORF">HICCMSTLAB_LOCUS2302</name>
</gene>
<proteinExistence type="predicted"/>
<evidence type="ECO:0000313" key="1">
    <source>
        <dbReference type="EMBL" id="CAG5076859.1"/>
    </source>
</evidence>
<evidence type="ECO:0000313" key="2">
    <source>
        <dbReference type="Proteomes" id="UP000786811"/>
    </source>
</evidence>
<organism evidence="1 2">
    <name type="scientific">Cotesia congregata</name>
    <name type="common">Parasitoid wasp</name>
    <name type="synonym">Apanteles congregatus</name>
    <dbReference type="NCBI Taxonomy" id="51543"/>
    <lineage>
        <taxon>Eukaryota</taxon>
        <taxon>Metazoa</taxon>
        <taxon>Ecdysozoa</taxon>
        <taxon>Arthropoda</taxon>
        <taxon>Hexapoda</taxon>
        <taxon>Insecta</taxon>
        <taxon>Pterygota</taxon>
        <taxon>Neoptera</taxon>
        <taxon>Endopterygota</taxon>
        <taxon>Hymenoptera</taxon>
        <taxon>Apocrita</taxon>
        <taxon>Ichneumonoidea</taxon>
        <taxon>Braconidae</taxon>
        <taxon>Microgastrinae</taxon>
        <taxon>Cotesia</taxon>
    </lineage>
</organism>
<accession>A0A8J2E418</accession>
<protein>
    <submittedName>
        <fullName evidence="1">Uncharacterized protein</fullName>
    </submittedName>
</protein>
<dbReference type="AlphaFoldDB" id="A0A8J2E418"/>
<reference evidence="1" key="1">
    <citation type="submission" date="2021-04" db="EMBL/GenBank/DDBJ databases">
        <authorList>
            <person name="Chebbi M.A.C M."/>
        </authorList>
    </citation>
    <scope>NUCLEOTIDE SEQUENCE</scope>
</reference>
<comment type="caution">
    <text evidence="1">The sequence shown here is derived from an EMBL/GenBank/DDBJ whole genome shotgun (WGS) entry which is preliminary data.</text>
</comment>
<dbReference type="Proteomes" id="UP000786811">
    <property type="component" value="Unassembled WGS sequence"/>
</dbReference>
<keyword evidence="2" id="KW-1185">Reference proteome</keyword>